<evidence type="ECO:0000256" key="1">
    <source>
        <dbReference type="SAM" id="MobiDB-lite"/>
    </source>
</evidence>
<dbReference type="EMBL" id="JBHTAG010000001">
    <property type="protein sequence ID" value="MFC7095743.1"/>
    <property type="molecule type" value="Genomic_DNA"/>
</dbReference>
<evidence type="ECO:0000313" key="2">
    <source>
        <dbReference type="EMBL" id="MFC7095743.1"/>
    </source>
</evidence>
<accession>A0ABD5WV60</accession>
<gene>
    <name evidence="2" type="ORF">ACFQKD_00365</name>
</gene>
<evidence type="ECO:0008006" key="4">
    <source>
        <dbReference type="Google" id="ProtNLM"/>
    </source>
</evidence>
<organism evidence="2 3">
    <name type="scientific">Halobaculum marinum</name>
    <dbReference type="NCBI Taxonomy" id="3031996"/>
    <lineage>
        <taxon>Archaea</taxon>
        <taxon>Methanobacteriati</taxon>
        <taxon>Methanobacteriota</taxon>
        <taxon>Stenosarchaea group</taxon>
        <taxon>Halobacteria</taxon>
        <taxon>Halobacteriales</taxon>
        <taxon>Haloferacaceae</taxon>
        <taxon>Halobaculum</taxon>
    </lineage>
</organism>
<reference evidence="2 3" key="1">
    <citation type="journal article" date="2019" name="Int. J. Syst. Evol. Microbiol.">
        <title>The Global Catalogue of Microorganisms (GCM) 10K type strain sequencing project: providing services to taxonomists for standard genome sequencing and annotation.</title>
        <authorList>
            <consortium name="The Broad Institute Genomics Platform"/>
            <consortium name="The Broad Institute Genome Sequencing Center for Infectious Disease"/>
            <person name="Wu L."/>
            <person name="Ma J."/>
        </authorList>
    </citation>
    <scope>NUCLEOTIDE SEQUENCE [LARGE SCALE GENOMIC DNA]</scope>
    <source>
        <strain evidence="2 3">DT55</strain>
    </source>
</reference>
<feature type="region of interest" description="Disordered" evidence="1">
    <location>
        <begin position="30"/>
        <end position="72"/>
    </location>
</feature>
<comment type="caution">
    <text evidence="2">The sequence shown here is derived from an EMBL/GenBank/DDBJ whole genome shotgun (WGS) entry which is preliminary data.</text>
</comment>
<dbReference type="RefSeq" id="WP_276239721.1">
    <property type="nucleotide sequence ID" value="NZ_CP119991.1"/>
</dbReference>
<keyword evidence="3" id="KW-1185">Reference proteome</keyword>
<name>A0ABD5WV60_9EURY</name>
<feature type="compositionally biased region" description="Polar residues" evidence="1">
    <location>
        <begin position="49"/>
        <end position="64"/>
    </location>
</feature>
<dbReference type="PROSITE" id="PS51257">
    <property type="entry name" value="PROKAR_LIPOPROTEIN"/>
    <property type="match status" value="1"/>
</dbReference>
<dbReference type="AlphaFoldDB" id="A0ABD5WV60"/>
<protein>
    <recommendedName>
        <fullName evidence="4">Transglutaminase-like superfamily protein</fullName>
    </recommendedName>
</protein>
<proteinExistence type="predicted"/>
<sequence>MDPTERSRRRILHLSAAGVTTSLAGCASAWQDAKDAGAENSDEDEPTGDNWNPTETTTATSSGKPDQPPAYFDSPDYGEFSYWYLAERTEPPTGPKAEYTSPGHFDSTLFQINVEGDTARVTIENANVVRDIDVTLTIRDVNYELQTVDGQLTATDADQFETRTLEFDISGIDLPTGAGSICELTGTDTDSRDDRTVIIKRHQFVGIEYKDGINWINDDELNVRRWREGNRQKWDKPRGVTGNTEYTGLNKRAEPAGHVEYIDTDTERVMFFVTRSPDSEELFGVSCHIDHEPAQKYKTGTSRYQYRYGVKYEGEFATQISHLQEIAQVTHETITKLGITDPRRKLEYLGDFVQMIPYIPQGDDPPPTVVLYDGVGDCSSKAIMMGALLQNDPWNLMPGFIDCEISGTGHWTIGLDVNDLGDTSIDSMFTIAPSDHQIENEGYTDTEYAFFDLTYDSHIGEKTQNVTGSNYYDDADFSHSADRASDTPPDY</sequence>
<evidence type="ECO:0000313" key="3">
    <source>
        <dbReference type="Proteomes" id="UP001596388"/>
    </source>
</evidence>
<dbReference type="PROSITE" id="PS51318">
    <property type="entry name" value="TAT"/>
    <property type="match status" value="1"/>
</dbReference>
<dbReference type="Proteomes" id="UP001596388">
    <property type="component" value="Unassembled WGS sequence"/>
</dbReference>
<dbReference type="InterPro" id="IPR006311">
    <property type="entry name" value="TAT_signal"/>
</dbReference>
<dbReference type="GeneID" id="79271954"/>